<dbReference type="InterPro" id="IPR002577">
    <property type="entry name" value="HTH_HxlR"/>
</dbReference>
<sequence length="111" mass="12330">MNDDQSLGLQMMSGRRPIMALLDVLGQKWALRILWELQHGSLSSRALRSVCGDISPTVLQSRVNELRGAGFIESNEGGYGLTPLGMELSESFFPLYRFANKWADSLGKNKV</sequence>
<evidence type="ECO:0000313" key="5">
    <source>
        <dbReference type="EMBL" id="KZN20220.1"/>
    </source>
</evidence>
<dbReference type="InterPro" id="IPR011991">
    <property type="entry name" value="ArsR-like_HTH"/>
</dbReference>
<accession>A0A166QGD9</accession>
<comment type="caution">
    <text evidence="5">The sequence shown here is derived from an EMBL/GenBank/DDBJ whole genome shotgun (WGS) entry which is preliminary data.</text>
</comment>
<dbReference type="RefSeq" id="WP_063343850.1">
    <property type="nucleotide sequence ID" value="NZ_LUKJ01000003.1"/>
</dbReference>
<dbReference type="EMBL" id="LUKJ01000003">
    <property type="protein sequence ID" value="KZN20220.1"/>
    <property type="molecule type" value="Genomic_DNA"/>
</dbReference>
<dbReference type="GO" id="GO:0006355">
    <property type="term" value="P:regulation of DNA-templated transcription"/>
    <property type="evidence" value="ECO:0007669"/>
    <property type="project" value="UniProtKB-ARBA"/>
</dbReference>
<dbReference type="InterPro" id="IPR036388">
    <property type="entry name" value="WH-like_DNA-bd_sf"/>
</dbReference>
<feature type="domain" description="HTH hxlR-type" evidence="4">
    <location>
        <begin position="16"/>
        <end position="107"/>
    </location>
</feature>
<dbReference type="GO" id="GO:0003677">
    <property type="term" value="F:DNA binding"/>
    <property type="evidence" value="ECO:0007669"/>
    <property type="project" value="UniProtKB-KW"/>
</dbReference>
<keyword evidence="2" id="KW-0238">DNA-binding</keyword>
<evidence type="ECO:0000259" key="4">
    <source>
        <dbReference type="PROSITE" id="PS51118"/>
    </source>
</evidence>
<reference evidence="6" key="1">
    <citation type="submission" date="2016-03" db="EMBL/GenBank/DDBJ databases">
        <authorList>
            <person name="Ray J."/>
            <person name="Price M."/>
            <person name="Deutschbauer A."/>
        </authorList>
    </citation>
    <scope>NUCLEOTIDE SEQUENCE [LARGE SCALE GENOMIC DNA]</scope>
    <source>
        <strain evidence="6">FW300-N1B4</strain>
    </source>
</reference>
<dbReference type="SUPFAM" id="SSF46785">
    <property type="entry name" value="Winged helix' DNA-binding domain"/>
    <property type="match status" value="1"/>
</dbReference>
<proteinExistence type="predicted"/>
<dbReference type="Gene3D" id="1.10.10.10">
    <property type="entry name" value="Winged helix-like DNA-binding domain superfamily/Winged helix DNA-binding domain"/>
    <property type="match status" value="1"/>
</dbReference>
<dbReference type="Proteomes" id="UP000076489">
    <property type="component" value="Unassembled WGS sequence"/>
</dbReference>
<organism evidence="5 6">
    <name type="scientific">Pseudomonas fluorescens</name>
    <dbReference type="NCBI Taxonomy" id="294"/>
    <lineage>
        <taxon>Bacteria</taxon>
        <taxon>Pseudomonadati</taxon>
        <taxon>Pseudomonadota</taxon>
        <taxon>Gammaproteobacteria</taxon>
        <taxon>Pseudomonadales</taxon>
        <taxon>Pseudomonadaceae</taxon>
        <taxon>Pseudomonas</taxon>
    </lineage>
</organism>
<evidence type="ECO:0000313" key="6">
    <source>
        <dbReference type="Proteomes" id="UP000076489"/>
    </source>
</evidence>
<dbReference type="CDD" id="cd00090">
    <property type="entry name" value="HTH_ARSR"/>
    <property type="match status" value="1"/>
</dbReference>
<evidence type="ECO:0000256" key="3">
    <source>
        <dbReference type="ARBA" id="ARBA00023163"/>
    </source>
</evidence>
<dbReference type="InterPro" id="IPR036390">
    <property type="entry name" value="WH_DNA-bd_sf"/>
</dbReference>
<name>A0A166QGD9_PSEFL</name>
<dbReference type="AlphaFoldDB" id="A0A166QGD9"/>
<dbReference type="PANTHER" id="PTHR33204">
    <property type="entry name" value="TRANSCRIPTIONAL REGULATOR, MARR FAMILY"/>
    <property type="match status" value="1"/>
</dbReference>
<keyword evidence="3" id="KW-0804">Transcription</keyword>
<reference evidence="5 6" key="2">
    <citation type="journal article" date="2018" name="Nature">
        <title>Mutant phenotypes for thousands of bacterial genes of unknown function.</title>
        <authorList>
            <person name="Price M.N."/>
            <person name="Wetmore K.M."/>
            <person name="Waters R.J."/>
            <person name="Callaghan M."/>
            <person name="Ray J."/>
            <person name="Liu H."/>
            <person name="Kuehl J.V."/>
            <person name="Melnyk R.A."/>
            <person name="Lamson J.S."/>
            <person name="Suh Y."/>
            <person name="Carlson H.K."/>
            <person name="Esquivel Z."/>
            <person name="Sadeeshkumar H."/>
            <person name="Chakraborty R."/>
            <person name="Zane G.M."/>
            <person name="Rubin B.E."/>
            <person name="Wall J.D."/>
            <person name="Visel A."/>
            <person name="Bristow J."/>
            <person name="Blow M.J."/>
            <person name="Arkin A.P."/>
            <person name="Deutschbauer A.M."/>
        </authorList>
    </citation>
    <scope>NUCLEOTIDE SEQUENCE [LARGE SCALE GENOMIC DNA]</scope>
    <source>
        <strain evidence="5 6">FW300-N1B4</strain>
    </source>
</reference>
<gene>
    <name evidence="5" type="ORF">A1D17_30290</name>
</gene>
<dbReference type="OrthoDB" id="8904061at2"/>
<keyword evidence="1" id="KW-0805">Transcription regulation</keyword>
<dbReference type="PROSITE" id="PS51118">
    <property type="entry name" value="HTH_HXLR"/>
    <property type="match status" value="1"/>
</dbReference>
<dbReference type="Pfam" id="PF01638">
    <property type="entry name" value="HxlR"/>
    <property type="match status" value="1"/>
</dbReference>
<evidence type="ECO:0000256" key="1">
    <source>
        <dbReference type="ARBA" id="ARBA00023015"/>
    </source>
</evidence>
<evidence type="ECO:0000256" key="2">
    <source>
        <dbReference type="ARBA" id="ARBA00023125"/>
    </source>
</evidence>
<dbReference type="PANTHER" id="PTHR33204:SF37">
    <property type="entry name" value="HTH-TYPE TRANSCRIPTIONAL REGULATOR YODB"/>
    <property type="match status" value="1"/>
</dbReference>
<protein>
    <submittedName>
        <fullName evidence="5">HxlR family transcriptional regulator</fullName>
    </submittedName>
</protein>